<dbReference type="Gene3D" id="3.30.830.10">
    <property type="entry name" value="Metalloenzyme, LuxS/M16 peptidase-like"/>
    <property type="match status" value="4"/>
</dbReference>
<feature type="compositionally biased region" description="Basic and acidic residues" evidence="8">
    <location>
        <begin position="1039"/>
        <end position="1060"/>
    </location>
</feature>
<keyword evidence="4" id="KW-0378">Hydrolase</keyword>
<organism evidence="13 14">
    <name type="scientific">Besnoitia besnoiti</name>
    <name type="common">Apicomplexan protozoan</name>
    <dbReference type="NCBI Taxonomy" id="94643"/>
    <lineage>
        <taxon>Eukaryota</taxon>
        <taxon>Sar</taxon>
        <taxon>Alveolata</taxon>
        <taxon>Apicomplexa</taxon>
        <taxon>Conoidasida</taxon>
        <taxon>Coccidia</taxon>
        <taxon>Eucoccidiorida</taxon>
        <taxon>Eimeriorina</taxon>
        <taxon>Sarcocystidae</taxon>
        <taxon>Besnoitia</taxon>
    </lineage>
</organism>
<dbReference type="RefSeq" id="XP_029216905.1">
    <property type="nucleotide sequence ID" value="XM_029360238.1"/>
</dbReference>
<dbReference type="InterPro" id="IPR007863">
    <property type="entry name" value="Peptidase_M16_C"/>
</dbReference>
<evidence type="ECO:0000313" key="13">
    <source>
        <dbReference type="EMBL" id="PFH32896.1"/>
    </source>
</evidence>
<dbReference type="SUPFAM" id="SSF63411">
    <property type="entry name" value="LuxS/MPP-like metallohydrolase"/>
    <property type="match status" value="4"/>
</dbReference>
<evidence type="ECO:0000259" key="10">
    <source>
        <dbReference type="Pfam" id="PF05193"/>
    </source>
</evidence>
<keyword evidence="6 13" id="KW-0482">Metalloprotease</keyword>
<evidence type="ECO:0000256" key="1">
    <source>
        <dbReference type="ARBA" id="ARBA00007261"/>
    </source>
</evidence>
<accession>A0A2A9MAC7</accession>
<dbReference type="GO" id="GO:0005737">
    <property type="term" value="C:cytoplasm"/>
    <property type="evidence" value="ECO:0007669"/>
    <property type="project" value="UniProtKB-ARBA"/>
</dbReference>
<evidence type="ECO:0000256" key="7">
    <source>
        <dbReference type="RuleBase" id="RU004447"/>
    </source>
</evidence>
<keyword evidence="3" id="KW-0479">Metal-binding</keyword>
<dbReference type="FunFam" id="3.30.830.10:FF:000004">
    <property type="entry name" value="Putative insulin-degrading enzyme"/>
    <property type="match status" value="1"/>
</dbReference>
<dbReference type="Pfam" id="PF05193">
    <property type="entry name" value="Peptidase_M16_C"/>
    <property type="match status" value="1"/>
</dbReference>
<protein>
    <submittedName>
        <fullName evidence="13">Rhoptry metalloprotease toxolysin TLN1</fullName>
    </submittedName>
</protein>
<evidence type="ECO:0000256" key="6">
    <source>
        <dbReference type="ARBA" id="ARBA00023049"/>
    </source>
</evidence>
<dbReference type="GeneID" id="40306570"/>
<evidence type="ECO:0000259" key="9">
    <source>
        <dbReference type="Pfam" id="PF00675"/>
    </source>
</evidence>
<evidence type="ECO:0000256" key="4">
    <source>
        <dbReference type="ARBA" id="ARBA00022801"/>
    </source>
</evidence>
<dbReference type="KEGG" id="bbes:BESB_015090"/>
<evidence type="ECO:0000256" key="8">
    <source>
        <dbReference type="SAM" id="MobiDB-lite"/>
    </source>
</evidence>
<proteinExistence type="inferred from homology"/>
<dbReference type="EMBL" id="NWUJ01000010">
    <property type="protein sequence ID" value="PFH32896.1"/>
    <property type="molecule type" value="Genomic_DNA"/>
</dbReference>
<feature type="domain" description="Peptidase M16 N-terminal" evidence="9">
    <location>
        <begin position="30"/>
        <end position="166"/>
    </location>
</feature>
<evidence type="ECO:0000256" key="5">
    <source>
        <dbReference type="ARBA" id="ARBA00022833"/>
    </source>
</evidence>
<dbReference type="STRING" id="94643.A0A2A9MAC7"/>
<dbReference type="GO" id="GO:0004222">
    <property type="term" value="F:metalloendopeptidase activity"/>
    <property type="evidence" value="ECO:0007669"/>
    <property type="project" value="InterPro"/>
</dbReference>
<dbReference type="GO" id="GO:0006508">
    <property type="term" value="P:proteolysis"/>
    <property type="evidence" value="ECO:0007669"/>
    <property type="project" value="UniProtKB-KW"/>
</dbReference>
<dbReference type="AlphaFoldDB" id="A0A2A9MAC7"/>
<comment type="caution">
    <text evidence="13">The sequence shown here is derived from an EMBL/GenBank/DDBJ whole genome shotgun (WGS) entry which is preliminary data.</text>
</comment>
<feature type="domain" description="Peptidase M16 middle/third" evidence="11">
    <location>
        <begin position="384"/>
        <end position="726"/>
    </location>
</feature>
<dbReference type="InterPro" id="IPR050626">
    <property type="entry name" value="Peptidase_M16"/>
</dbReference>
<comment type="similarity">
    <text evidence="1 7">Belongs to the peptidase M16 family.</text>
</comment>
<dbReference type="InterPro" id="IPR011765">
    <property type="entry name" value="Pept_M16_N"/>
</dbReference>
<sequence length="1093" mass="123069">MAVCVKEDIDKPNTDERSYRYVKLQNNLSVLLVSDPEADLAAAALDVNVGSYFDPRPVEGLAHFCEHMLFLGTEKFPDETEYSNFIKQHGGCNNAYTEHTHTNYHFSVAPEHLEGALDRFSQFFVAPLFTESATERELNAVDSEFRLRLVNDFIRRWHLLHKLANPQHPFNRFSCGNRVSLQETPRALGVDVREALLAFHKQWYSANIMSLVILGKDSLDRLQQLSETYFGAIQDKQVPLRPSKTIVDPSVPVFREEDLQKITYIVPIKDQREIHFQFVLPPQADAWETKPTRYISHLVGHEGKGSLLSALKSEGLAIGLNSWSLDEQCVSVFHISIELTEQGASDAGLERVEDLVFIYLQLLRTSSVQEWVFEEARALAEMSFRFADKENPFHFCVAHAKHLHLYPPEYVLSGPHLFFAFDEQEIRSILQRLTLDTLRVEVVGKRYEAICSSREPIYDIAYHAEAFPSERRERWERTLRASPQEALSLATKEGLRFPSPNPFVPSDLSLRPLVAPASASSPSPALPRHLLPGAEGTGDARAFPCLARLEPQIFFKHDDTFFLPKLSVRLWIKTAVPSELDDTALARFFIRVCVYVQTVAETVNEDLYDAEVAGLYFVLHAGDWPGEIFLCAQGFNDKLPLLLDRLTFALSHSGAAVDSASRGSQGGEQAADGCFLLDRRAFDVVKENLHRKLSNSILYRTVSQQAGTLCGEALETPFFSYEEKLKCLEELTYEETQQVPRTLFKRARLDGLVVGNITAAEACSMLERALANLNIEAKLEASSVSEKAVVDLSSLDLAQLRSAVADSCDVDGTTLSANAKRLGADGTEESLSAPAKLRIEKENSNPQDPNSAAFLRFQLGDLALRERSMLSLFSHCLSQSFFDDLRTQQQLGYVVNAHRSVQLRSQGMDFFVAGSKYSSALMTARIQKFCLKYLNSRESLVDVVSDALFEKHRTALISELKVRPQNVFEEAQRYAREISSRYFMFDRQEKTIAELADLKRDEFFDFILNRIRPAPVLLLCIERQASAPARDLAAGGGEADSHAAEKQETTASNEGKREETVDAMEGDLFVGWMHIRTPRELRKYARAKIQVPA</sequence>
<name>A0A2A9MAC7_BESBE</name>
<reference evidence="13 14" key="1">
    <citation type="submission" date="2017-09" db="EMBL/GenBank/DDBJ databases">
        <title>Genome sequencing of Besnoitia besnoiti strain Bb-Ger1.</title>
        <authorList>
            <person name="Schares G."/>
            <person name="Venepally P."/>
            <person name="Lorenzi H.A."/>
        </authorList>
    </citation>
    <scope>NUCLEOTIDE SEQUENCE [LARGE SCALE GENOMIC DNA]</scope>
    <source>
        <strain evidence="13 14">Bb-Ger1</strain>
    </source>
</reference>
<keyword evidence="5" id="KW-0862">Zinc</keyword>
<dbReference type="PANTHER" id="PTHR43690:SF18">
    <property type="entry name" value="INSULIN-DEGRADING ENZYME-RELATED"/>
    <property type="match status" value="1"/>
</dbReference>
<dbReference type="Pfam" id="PF16187">
    <property type="entry name" value="Peptidase_M16_M"/>
    <property type="match status" value="1"/>
</dbReference>
<dbReference type="Pfam" id="PF00675">
    <property type="entry name" value="Peptidase_M16"/>
    <property type="match status" value="1"/>
</dbReference>
<dbReference type="OrthoDB" id="952271at2759"/>
<dbReference type="VEuPathDB" id="ToxoDB:BESB_015090"/>
<evidence type="ECO:0000256" key="3">
    <source>
        <dbReference type="ARBA" id="ARBA00022723"/>
    </source>
</evidence>
<evidence type="ECO:0000256" key="2">
    <source>
        <dbReference type="ARBA" id="ARBA00022670"/>
    </source>
</evidence>
<keyword evidence="2 13" id="KW-0645">Protease</keyword>
<feature type="domain" description="Peptidase M16 C-terminal" evidence="10">
    <location>
        <begin position="193"/>
        <end position="378"/>
    </location>
</feature>
<feature type="domain" description="Coenzyme PQQ synthesis protein F-like C-terminal lobe" evidence="12">
    <location>
        <begin position="872"/>
        <end position="974"/>
    </location>
</feature>
<dbReference type="InterPro" id="IPR054734">
    <property type="entry name" value="PqqF-like_C_4"/>
</dbReference>
<evidence type="ECO:0000259" key="12">
    <source>
        <dbReference type="Pfam" id="PF22456"/>
    </source>
</evidence>
<dbReference type="Proteomes" id="UP000224006">
    <property type="component" value="Chromosome IX"/>
</dbReference>
<evidence type="ECO:0000259" key="11">
    <source>
        <dbReference type="Pfam" id="PF16187"/>
    </source>
</evidence>
<dbReference type="InterPro" id="IPR011249">
    <property type="entry name" value="Metalloenz_LuxS/M16"/>
</dbReference>
<dbReference type="InterPro" id="IPR001431">
    <property type="entry name" value="Pept_M16_Zn_BS"/>
</dbReference>
<keyword evidence="14" id="KW-1185">Reference proteome</keyword>
<gene>
    <name evidence="13" type="ORF">BESB_015090</name>
</gene>
<evidence type="ECO:0000313" key="14">
    <source>
        <dbReference type="Proteomes" id="UP000224006"/>
    </source>
</evidence>
<dbReference type="PROSITE" id="PS00143">
    <property type="entry name" value="INSULINASE"/>
    <property type="match status" value="1"/>
</dbReference>
<dbReference type="GO" id="GO:0046872">
    <property type="term" value="F:metal ion binding"/>
    <property type="evidence" value="ECO:0007669"/>
    <property type="project" value="UniProtKB-KW"/>
</dbReference>
<dbReference type="PANTHER" id="PTHR43690">
    <property type="entry name" value="NARDILYSIN"/>
    <property type="match status" value="1"/>
</dbReference>
<dbReference type="FunFam" id="3.30.830.10:FF:000005">
    <property type="entry name" value="nardilysin isoform X1"/>
    <property type="match status" value="1"/>
</dbReference>
<dbReference type="Pfam" id="PF22456">
    <property type="entry name" value="PqqF-like_C_4"/>
    <property type="match status" value="1"/>
</dbReference>
<dbReference type="InterPro" id="IPR032632">
    <property type="entry name" value="Peptidase_M16_M"/>
</dbReference>
<feature type="region of interest" description="Disordered" evidence="8">
    <location>
        <begin position="1031"/>
        <end position="1062"/>
    </location>
</feature>